<dbReference type="EMBL" id="JALHLF010000035">
    <property type="protein sequence ID" value="MCJ2183112.1"/>
    <property type="molecule type" value="Genomic_DNA"/>
</dbReference>
<comment type="subcellular location">
    <subcellularLocation>
        <location evidence="1">Membrane</location>
    </subcellularLocation>
</comment>
<dbReference type="InterPro" id="IPR023408">
    <property type="entry name" value="MscS_beta-dom_sf"/>
</dbReference>
<feature type="transmembrane region" description="Helical" evidence="6">
    <location>
        <begin position="318"/>
        <end position="345"/>
    </location>
</feature>
<evidence type="ECO:0000256" key="6">
    <source>
        <dbReference type="SAM" id="Phobius"/>
    </source>
</evidence>
<feature type="compositionally biased region" description="Basic and acidic residues" evidence="5">
    <location>
        <begin position="14"/>
        <end position="25"/>
    </location>
</feature>
<evidence type="ECO:0000259" key="7">
    <source>
        <dbReference type="Pfam" id="PF00924"/>
    </source>
</evidence>
<dbReference type="InterPro" id="IPR010920">
    <property type="entry name" value="LSM_dom_sf"/>
</dbReference>
<feature type="compositionally biased region" description="Polar residues" evidence="5">
    <location>
        <begin position="1"/>
        <end position="12"/>
    </location>
</feature>
<proteinExistence type="predicted"/>
<dbReference type="Proteomes" id="UP001162881">
    <property type="component" value="Unassembled WGS sequence"/>
</dbReference>
<evidence type="ECO:0000256" key="1">
    <source>
        <dbReference type="ARBA" id="ARBA00004370"/>
    </source>
</evidence>
<dbReference type="PANTHER" id="PTHR30414">
    <property type="entry name" value="MINICONDUCTANCE MECHANOSENSITIVE CHANNEL YBDG"/>
    <property type="match status" value="1"/>
</dbReference>
<protein>
    <submittedName>
        <fullName evidence="8">Mechanosensitive ion channel family protein</fullName>
    </submittedName>
</protein>
<feature type="domain" description="Mechanosensitive ion channel MscS" evidence="7">
    <location>
        <begin position="336"/>
        <end position="405"/>
    </location>
</feature>
<evidence type="ECO:0000256" key="5">
    <source>
        <dbReference type="SAM" id="MobiDB-lite"/>
    </source>
</evidence>
<accession>A0ABT0BDH4</accession>
<dbReference type="PANTHER" id="PTHR30414:SF0">
    <property type="entry name" value="MINICONDUCTANCE MECHANOSENSITIVE CHANNEL YBDG"/>
    <property type="match status" value="1"/>
</dbReference>
<name>A0ABT0BDH4_9SPHN</name>
<sequence length="583" mass="63662">MVGNLHQRSVKIQEQGRVRRDAQRGRGREIARLSAMFRQRETVAWIGHCVQSCTISRDMASPKASGRRRRARYKARRAVARVGRQAYPAGGMPGVLPGVLPSVLSRLDNNIQGPEQFRPLTCAGRIEIGARIGGSVLVGAMDRGSVLEALISVFETGRRALERWSALDVQWANAILALAGLILAGLLANWLAKKLVVHPVERLIDRTPLRNEAGDVRALVTHLANVVPAVFLLQGVPEIAGLPGGLVVVVQALARAFIVLTLARALCDLLELGNDAYELKPEAAMRPIKGYIQIGKIIVFAAAALLIVAILIGQSPVILLSGLGAAAAVLMLVFRDTILSLVASVQLRSNDMLRVGDWIEMPQLNADGDVIDIALHTVKVQNFDKTVTAIPTAKLITDSFRNWRHMREWGGRRIKRALRLDQTSVAFLTPVQWEALRAFAILRPYMAQKDAEIARWNQCNHVSGGPAQPGVNQRQPTNLGTFRAYVAAYLKAHPRVSDQGTLLVRQLDATETGLPLEIYCFTTTTDWLEYEAIQADIFDHLIAIVPRFGLRLFQRPGGFDVALARAGDRGQGAAAGNEIAPSS</sequence>
<keyword evidence="9" id="KW-1185">Reference proteome</keyword>
<feature type="transmembrane region" description="Helical" evidence="6">
    <location>
        <begin position="294"/>
        <end position="312"/>
    </location>
</feature>
<evidence type="ECO:0000256" key="4">
    <source>
        <dbReference type="ARBA" id="ARBA00023136"/>
    </source>
</evidence>
<reference evidence="8" key="1">
    <citation type="submission" date="2022-03" db="EMBL/GenBank/DDBJ databases">
        <title>Identification of a novel bacterium isolated from mangrove sediments.</title>
        <authorList>
            <person name="Pan X."/>
        </authorList>
    </citation>
    <scope>NUCLEOTIDE SEQUENCE</scope>
    <source>
        <strain evidence="8">B1949</strain>
    </source>
</reference>
<keyword evidence="2 6" id="KW-0812">Transmembrane</keyword>
<comment type="caution">
    <text evidence="8">The sequence shown here is derived from an EMBL/GenBank/DDBJ whole genome shotgun (WGS) entry which is preliminary data.</text>
</comment>
<dbReference type="InterPro" id="IPR030192">
    <property type="entry name" value="YbdG"/>
</dbReference>
<organism evidence="8 9">
    <name type="scientific">Novosphingobium organovorum</name>
    <dbReference type="NCBI Taxonomy" id="2930092"/>
    <lineage>
        <taxon>Bacteria</taxon>
        <taxon>Pseudomonadati</taxon>
        <taxon>Pseudomonadota</taxon>
        <taxon>Alphaproteobacteria</taxon>
        <taxon>Sphingomonadales</taxon>
        <taxon>Sphingomonadaceae</taxon>
        <taxon>Novosphingobium</taxon>
    </lineage>
</organism>
<keyword evidence="4 6" id="KW-0472">Membrane</keyword>
<dbReference type="Gene3D" id="2.30.30.60">
    <property type="match status" value="1"/>
</dbReference>
<evidence type="ECO:0000313" key="8">
    <source>
        <dbReference type="EMBL" id="MCJ2183112.1"/>
    </source>
</evidence>
<dbReference type="RefSeq" id="WP_244020419.1">
    <property type="nucleotide sequence ID" value="NZ_JALHLF010000035.1"/>
</dbReference>
<feature type="region of interest" description="Disordered" evidence="5">
    <location>
        <begin position="1"/>
        <end position="25"/>
    </location>
</feature>
<dbReference type="SUPFAM" id="SSF50182">
    <property type="entry name" value="Sm-like ribonucleoproteins"/>
    <property type="match status" value="1"/>
</dbReference>
<gene>
    <name evidence="8" type="ORF">MTR62_10475</name>
</gene>
<evidence type="ECO:0000256" key="2">
    <source>
        <dbReference type="ARBA" id="ARBA00022692"/>
    </source>
</evidence>
<evidence type="ECO:0000313" key="9">
    <source>
        <dbReference type="Proteomes" id="UP001162881"/>
    </source>
</evidence>
<dbReference type="Pfam" id="PF00924">
    <property type="entry name" value="MS_channel_2nd"/>
    <property type="match status" value="1"/>
</dbReference>
<feature type="transmembrane region" description="Helical" evidence="6">
    <location>
        <begin position="171"/>
        <end position="192"/>
    </location>
</feature>
<evidence type="ECO:0000256" key="3">
    <source>
        <dbReference type="ARBA" id="ARBA00022989"/>
    </source>
</evidence>
<dbReference type="InterPro" id="IPR006685">
    <property type="entry name" value="MscS_channel_2nd"/>
</dbReference>
<keyword evidence="3 6" id="KW-1133">Transmembrane helix</keyword>